<dbReference type="Proteomes" id="UP000007174">
    <property type="component" value="Unassembled WGS sequence"/>
</dbReference>
<organism evidence="1 2">
    <name type="scientific">Colletotrichum higginsianum (strain IMI 349063)</name>
    <name type="common">Crucifer anthracnose fungus</name>
    <dbReference type="NCBI Taxonomy" id="759273"/>
    <lineage>
        <taxon>Eukaryota</taxon>
        <taxon>Fungi</taxon>
        <taxon>Dikarya</taxon>
        <taxon>Ascomycota</taxon>
        <taxon>Pezizomycotina</taxon>
        <taxon>Sordariomycetes</taxon>
        <taxon>Hypocreomycetidae</taxon>
        <taxon>Glomerellales</taxon>
        <taxon>Glomerellaceae</taxon>
        <taxon>Colletotrichum</taxon>
        <taxon>Colletotrichum destructivum species complex</taxon>
    </lineage>
</organism>
<protein>
    <submittedName>
        <fullName evidence="1">Uncharacterized protein</fullName>
    </submittedName>
</protein>
<dbReference type="AlphaFoldDB" id="H1VMI8"/>
<dbReference type="HOGENOM" id="CLU_2873767_0_0_1"/>
<sequence length="64" mass="7420">LLRKLPTSPSFTSQVAPLTRHLSHLHLLTDDSRPVRQLTRWRRWQHRSPTVVGINELVTSPENS</sequence>
<reference evidence="2" key="1">
    <citation type="journal article" date="2012" name="Nat. Genet.">
        <title>Lifestyle transitions in plant pathogenic Colletotrichum fungi deciphered by genome and transcriptome analyses.</title>
        <authorList>
            <person name="O'Connell R.J."/>
            <person name="Thon M.R."/>
            <person name="Hacquard S."/>
            <person name="Amyotte S.G."/>
            <person name="Kleemann J."/>
            <person name="Torres M.F."/>
            <person name="Damm U."/>
            <person name="Buiate E.A."/>
            <person name="Epstein L."/>
            <person name="Alkan N."/>
            <person name="Altmueller J."/>
            <person name="Alvarado-Balderrama L."/>
            <person name="Bauser C.A."/>
            <person name="Becker C."/>
            <person name="Birren B.W."/>
            <person name="Chen Z."/>
            <person name="Choi J."/>
            <person name="Crouch J.A."/>
            <person name="Duvick J.P."/>
            <person name="Farman M.A."/>
            <person name="Gan P."/>
            <person name="Heiman D."/>
            <person name="Henrissat B."/>
            <person name="Howard R.J."/>
            <person name="Kabbage M."/>
            <person name="Koch C."/>
            <person name="Kracher B."/>
            <person name="Kubo Y."/>
            <person name="Law A.D."/>
            <person name="Lebrun M.-H."/>
            <person name="Lee Y.-H."/>
            <person name="Miyara I."/>
            <person name="Moore N."/>
            <person name="Neumann U."/>
            <person name="Nordstroem K."/>
            <person name="Panaccione D.G."/>
            <person name="Panstruga R."/>
            <person name="Place M."/>
            <person name="Proctor R.H."/>
            <person name="Prusky D."/>
            <person name="Rech G."/>
            <person name="Reinhardt R."/>
            <person name="Rollins J.A."/>
            <person name="Rounsley S."/>
            <person name="Schardl C.L."/>
            <person name="Schwartz D.C."/>
            <person name="Shenoy N."/>
            <person name="Shirasu K."/>
            <person name="Sikhakolli U.R."/>
            <person name="Stueber K."/>
            <person name="Sukno S.A."/>
            <person name="Sweigard J.A."/>
            <person name="Takano Y."/>
            <person name="Takahara H."/>
            <person name="Trail F."/>
            <person name="van der Does H.C."/>
            <person name="Voll L.M."/>
            <person name="Will I."/>
            <person name="Young S."/>
            <person name="Zeng Q."/>
            <person name="Zhang J."/>
            <person name="Zhou S."/>
            <person name="Dickman M.B."/>
            <person name="Schulze-Lefert P."/>
            <person name="Ver Loren van Themaat E."/>
            <person name="Ma L.-J."/>
            <person name="Vaillancourt L.J."/>
        </authorList>
    </citation>
    <scope>NUCLEOTIDE SEQUENCE [LARGE SCALE GENOMIC DNA]</scope>
    <source>
        <strain evidence="2">IMI 349063</strain>
    </source>
</reference>
<evidence type="ECO:0000313" key="2">
    <source>
        <dbReference type="Proteomes" id="UP000007174"/>
    </source>
</evidence>
<proteinExistence type="predicted"/>
<gene>
    <name evidence="1" type="ORF">CH063_11711</name>
</gene>
<accession>H1VMI8</accession>
<feature type="non-terminal residue" evidence="1">
    <location>
        <position position="64"/>
    </location>
</feature>
<evidence type="ECO:0000313" key="1">
    <source>
        <dbReference type="EMBL" id="CCF41442.1"/>
    </source>
</evidence>
<name>H1VMI8_COLHI</name>
<dbReference type="EMBL" id="CACQ02004696">
    <property type="protein sequence ID" value="CCF41442.1"/>
    <property type="molecule type" value="Genomic_DNA"/>
</dbReference>